<dbReference type="InterPro" id="IPR052194">
    <property type="entry name" value="MESH1"/>
</dbReference>
<gene>
    <name evidence="1" type="ORF">KEC54_21315</name>
</gene>
<dbReference type="EMBL" id="CP073633">
    <property type="protein sequence ID" value="WHQ68860.1"/>
    <property type="molecule type" value="Genomic_DNA"/>
</dbReference>
<reference evidence="1" key="1">
    <citation type="journal article" date="2022" name="Biotechnol. Bioprocess Eng.">
        <title>Pan-genome Analysis Reveals Comparative Genomic Features of Central Metabolic Pathways in Methylorubrum extorquens.</title>
        <authorList>
            <person name="Lee G.M."/>
            <person name="Scott-Nevros Z.K."/>
            <person name="Lee S.-M."/>
            <person name="Kim D."/>
        </authorList>
    </citation>
    <scope>NUCLEOTIDE SEQUENCE</scope>
    <source>
        <strain evidence="1">ATCC 55366</strain>
    </source>
</reference>
<evidence type="ECO:0000313" key="1">
    <source>
        <dbReference type="EMBL" id="WHQ68860.1"/>
    </source>
</evidence>
<dbReference type="AlphaFoldDB" id="A0AAX3WE05"/>
<dbReference type="SUPFAM" id="SSF109604">
    <property type="entry name" value="HD-domain/PDEase-like"/>
    <property type="match status" value="1"/>
</dbReference>
<organism evidence="1 2">
    <name type="scientific">Methylorubrum extorquens</name>
    <name type="common">Methylobacterium dichloromethanicum</name>
    <name type="synonym">Methylobacterium extorquens</name>
    <dbReference type="NCBI Taxonomy" id="408"/>
    <lineage>
        <taxon>Bacteria</taxon>
        <taxon>Pseudomonadati</taxon>
        <taxon>Pseudomonadota</taxon>
        <taxon>Alphaproteobacteria</taxon>
        <taxon>Hyphomicrobiales</taxon>
        <taxon>Methylobacteriaceae</taxon>
        <taxon>Methylorubrum</taxon>
    </lineage>
</organism>
<protein>
    <submittedName>
        <fullName evidence="1">HD domain-containing protein</fullName>
    </submittedName>
</protein>
<sequence>MPPTNFDTHQFAAQAHAGQVDKGGKPYIRHINRVAAAADKRAHHALEVDGLKINPEHVLQAAYLHDVVEDTKTVPDDLVRAGYAPEVIEMVRLLTKTDEPMNYAERITALIETRNLGAILIKLSDNEDNASTERQLPTKEDVTARYAASLPRLRDAAAALGYTGS</sequence>
<proteinExistence type="predicted"/>
<dbReference type="Pfam" id="PF13328">
    <property type="entry name" value="HD_4"/>
    <property type="match status" value="1"/>
</dbReference>
<dbReference type="GO" id="GO:0008893">
    <property type="term" value="F:guanosine-3',5'-bis(diphosphate) 3'-diphosphatase activity"/>
    <property type="evidence" value="ECO:0007669"/>
    <property type="project" value="TreeGrafter"/>
</dbReference>
<accession>A0AAX3WE05</accession>
<dbReference type="PANTHER" id="PTHR46246">
    <property type="entry name" value="GUANOSINE-3',5'-BIS(DIPHOSPHATE) 3'-PYROPHOSPHOHYDROLASE MESH1"/>
    <property type="match status" value="1"/>
</dbReference>
<evidence type="ECO:0000313" key="2">
    <source>
        <dbReference type="Proteomes" id="UP001223720"/>
    </source>
</evidence>
<name>A0AAX3WE05_METEX</name>
<dbReference type="PANTHER" id="PTHR46246:SF1">
    <property type="entry name" value="GUANOSINE-3',5'-BIS(DIPHOSPHATE) 3'-PYROPHOSPHOHYDROLASE MESH1"/>
    <property type="match status" value="1"/>
</dbReference>
<dbReference type="RefSeq" id="WP_283535324.1">
    <property type="nucleotide sequence ID" value="NZ_CP073633.1"/>
</dbReference>
<dbReference type="Proteomes" id="UP001223720">
    <property type="component" value="Chromosome"/>
</dbReference>
<dbReference type="Gene3D" id="1.10.3210.10">
    <property type="entry name" value="Hypothetical protein af1432"/>
    <property type="match status" value="1"/>
</dbReference>